<dbReference type="SUPFAM" id="SSF47874">
    <property type="entry name" value="Annexin"/>
    <property type="match status" value="1"/>
</dbReference>
<comment type="domain">
    <text evidence="7">A pair of annexin repeats may form one binding site for calcium and phospholipid.</text>
</comment>
<evidence type="ECO:0000256" key="6">
    <source>
        <dbReference type="ARBA" id="ARBA00023302"/>
    </source>
</evidence>
<evidence type="ECO:0000256" key="4">
    <source>
        <dbReference type="ARBA" id="ARBA00022837"/>
    </source>
</evidence>
<dbReference type="PROSITE" id="PS51897">
    <property type="entry name" value="ANNEXIN_2"/>
    <property type="match status" value="4"/>
</dbReference>
<dbReference type="InterPro" id="IPR037104">
    <property type="entry name" value="Annexin_sf"/>
</dbReference>
<evidence type="ECO:0000256" key="1">
    <source>
        <dbReference type="ARBA" id="ARBA00007831"/>
    </source>
</evidence>
<dbReference type="Gene3D" id="1.10.220.10">
    <property type="entry name" value="Annexin"/>
    <property type="match status" value="4"/>
</dbReference>
<evidence type="ECO:0000313" key="9">
    <source>
        <dbReference type="Proteomes" id="UP001189122"/>
    </source>
</evidence>
<protein>
    <recommendedName>
        <fullName evidence="7">Annexin</fullName>
    </recommendedName>
</protein>
<dbReference type="GO" id="GO:0005509">
    <property type="term" value="F:calcium ion binding"/>
    <property type="evidence" value="ECO:0007669"/>
    <property type="project" value="InterPro"/>
</dbReference>
<dbReference type="GO" id="GO:0005886">
    <property type="term" value="C:plasma membrane"/>
    <property type="evidence" value="ECO:0007669"/>
    <property type="project" value="TreeGrafter"/>
</dbReference>
<dbReference type="GO" id="GO:0005737">
    <property type="term" value="C:cytoplasm"/>
    <property type="evidence" value="ECO:0007669"/>
    <property type="project" value="TreeGrafter"/>
</dbReference>
<dbReference type="EMBL" id="CACRZD030000004">
    <property type="protein sequence ID" value="CAA6658604.1"/>
    <property type="molecule type" value="Genomic_DNA"/>
</dbReference>
<dbReference type="PANTHER" id="PTHR10502">
    <property type="entry name" value="ANNEXIN"/>
    <property type="match status" value="1"/>
</dbReference>
<dbReference type="AlphaFoldDB" id="A0A7I8IL55"/>
<dbReference type="InterPro" id="IPR018502">
    <property type="entry name" value="Annexin_repeat"/>
</dbReference>
<dbReference type="EMBL" id="LR743591">
    <property type="protein sequence ID" value="CAA2618881.1"/>
    <property type="molecule type" value="Genomic_DNA"/>
</dbReference>
<keyword evidence="9" id="KW-1185">Reference proteome</keyword>
<gene>
    <name evidence="8" type="ORF">SI7747_04005048</name>
</gene>
<keyword evidence="2" id="KW-0479">Metal-binding</keyword>
<dbReference type="GO" id="GO:0009409">
    <property type="term" value="P:response to cold"/>
    <property type="evidence" value="ECO:0007669"/>
    <property type="project" value="TreeGrafter"/>
</dbReference>
<dbReference type="Proteomes" id="UP001189122">
    <property type="component" value="Unassembled WGS sequence"/>
</dbReference>
<dbReference type="InterPro" id="IPR001464">
    <property type="entry name" value="Annexin"/>
</dbReference>
<keyword evidence="3 7" id="KW-0677">Repeat</keyword>
<dbReference type="FunFam" id="1.10.220.10:FF:000002">
    <property type="entry name" value="Annexin"/>
    <property type="match status" value="1"/>
</dbReference>
<name>A0A7I8IL55_SPIIN</name>
<accession>A0A7I8IL55</accession>
<dbReference type="PROSITE" id="PS00223">
    <property type="entry name" value="ANNEXIN_1"/>
    <property type="match status" value="1"/>
</dbReference>
<evidence type="ECO:0000256" key="2">
    <source>
        <dbReference type="ARBA" id="ARBA00022723"/>
    </source>
</evidence>
<dbReference type="GO" id="GO:0009408">
    <property type="term" value="P:response to heat"/>
    <property type="evidence" value="ECO:0007669"/>
    <property type="project" value="TreeGrafter"/>
</dbReference>
<sequence length="316" mass="35549">MASLRVPPVPLSAREDATTLYKAFKGFGCDTGKVINVLAHRDATQRAFIQQEYKSMYGEDLTNRLRSELSGNLEDAVLLWMHGPAERDAVIVRAALSGDISQTHVAIEVICSRTSSQIQLFKQAYRTKFGSVLENDIQSRANGDTGKLLLAFVSKHRYEGPEVDQRMVDKDVRDLYKAGEKRLGTDEDTFIRIFSERSRPHLATVASFYKSMYGSTLEKAVKSETSGNFEFALLTILRCAQNPAHYFAKELYKAMEGLGTKDSKLIRIVVTRAEIDMQYIMAEFQNKYKKTLSAAIHSETSGHYRAFLHALVEPSL</sequence>
<dbReference type="Pfam" id="PF00191">
    <property type="entry name" value="Annexin"/>
    <property type="match status" value="4"/>
</dbReference>
<dbReference type="PRINTS" id="PR00196">
    <property type="entry name" value="ANNEXIN"/>
</dbReference>
<dbReference type="GO" id="GO:0001786">
    <property type="term" value="F:phosphatidylserine binding"/>
    <property type="evidence" value="ECO:0007669"/>
    <property type="project" value="TreeGrafter"/>
</dbReference>
<organism evidence="8">
    <name type="scientific">Spirodela intermedia</name>
    <name type="common">Intermediate duckweed</name>
    <dbReference type="NCBI Taxonomy" id="51605"/>
    <lineage>
        <taxon>Eukaryota</taxon>
        <taxon>Viridiplantae</taxon>
        <taxon>Streptophyta</taxon>
        <taxon>Embryophyta</taxon>
        <taxon>Tracheophyta</taxon>
        <taxon>Spermatophyta</taxon>
        <taxon>Magnoliopsida</taxon>
        <taxon>Liliopsida</taxon>
        <taxon>Araceae</taxon>
        <taxon>Lemnoideae</taxon>
        <taxon>Spirodela</taxon>
    </lineage>
</organism>
<dbReference type="SMART" id="SM00335">
    <property type="entry name" value="ANX"/>
    <property type="match status" value="4"/>
</dbReference>
<dbReference type="FunFam" id="1.10.220.10:FF:000008">
    <property type="entry name" value="Annexin"/>
    <property type="match status" value="1"/>
</dbReference>
<dbReference type="PANTHER" id="PTHR10502:SF102">
    <property type="entry name" value="ANNEXIN B11"/>
    <property type="match status" value="1"/>
</dbReference>
<dbReference type="FunFam" id="1.10.220.10:FF:000001">
    <property type="entry name" value="Annexin"/>
    <property type="match status" value="1"/>
</dbReference>
<comment type="similarity">
    <text evidence="1 7">Belongs to the annexin family.</text>
</comment>
<reference evidence="8 9" key="1">
    <citation type="submission" date="2019-12" db="EMBL/GenBank/DDBJ databases">
        <authorList>
            <person name="Scholz U."/>
            <person name="Mascher M."/>
            <person name="Fiebig A."/>
        </authorList>
    </citation>
    <scope>NUCLEOTIDE SEQUENCE</scope>
</reference>
<dbReference type="GO" id="GO:0009414">
    <property type="term" value="P:response to water deprivation"/>
    <property type="evidence" value="ECO:0007669"/>
    <property type="project" value="TreeGrafter"/>
</dbReference>
<keyword evidence="5 7" id="KW-0041">Annexin</keyword>
<proteinExistence type="inferred from homology"/>
<evidence type="ECO:0000256" key="7">
    <source>
        <dbReference type="RuleBase" id="RU003540"/>
    </source>
</evidence>
<keyword evidence="4 7" id="KW-0106">Calcium</keyword>
<evidence type="ECO:0000256" key="5">
    <source>
        <dbReference type="ARBA" id="ARBA00023216"/>
    </source>
</evidence>
<evidence type="ECO:0000256" key="3">
    <source>
        <dbReference type="ARBA" id="ARBA00022737"/>
    </source>
</evidence>
<dbReference type="GO" id="GO:0009651">
    <property type="term" value="P:response to salt stress"/>
    <property type="evidence" value="ECO:0007669"/>
    <property type="project" value="TreeGrafter"/>
</dbReference>
<keyword evidence="6 7" id="KW-0111">Calcium/phospholipid-binding</keyword>
<dbReference type="GO" id="GO:0005544">
    <property type="term" value="F:calcium-dependent phospholipid binding"/>
    <property type="evidence" value="ECO:0007669"/>
    <property type="project" value="UniProtKB-KW"/>
</dbReference>
<dbReference type="InterPro" id="IPR018252">
    <property type="entry name" value="Annexin_repeat_CS"/>
</dbReference>
<evidence type="ECO:0000313" key="8">
    <source>
        <dbReference type="EMBL" id="CAA2618881.1"/>
    </source>
</evidence>